<accession>A0A0D2A0C8</accession>
<dbReference type="GeneID" id="27316558"/>
<dbReference type="GO" id="GO:0055088">
    <property type="term" value="P:lipid homeostasis"/>
    <property type="evidence" value="ECO:0007669"/>
    <property type="project" value="InterPro"/>
</dbReference>
<dbReference type="SMART" id="SM01042">
    <property type="entry name" value="Brr6_like_C_C"/>
    <property type="match status" value="1"/>
</dbReference>
<protein>
    <recommendedName>
        <fullName evidence="3">Brl1/Brr6 domain-containing protein</fullName>
    </recommendedName>
</protein>
<feature type="compositionally biased region" description="Polar residues" evidence="1">
    <location>
        <begin position="114"/>
        <end position="126"/>
    </location>
</feature>
<dbReference type="RefSeq" id="XP_016209649.1">
    <property type="nucleotide sequence ID" value="XM_016362507.1"/>
</dbReference>
<evidence type="ECO:0000313" key="5">
    <source>
        <dbReference type="Proteomes" id="UP000053259"/>
    </source>
</evidence>
<evidence type="ECO:0000256" key="2">
    <source>
        <dbReference type="SAM" id="Phobius"/>
    </source>
</evidence>
<dbReference type="HOGENOM" id="CLU_040960_0_0_1"/>
<dbReference type="EMBL" id="KN847571">
    <property type="protein sequence ID" value="KIV99779.1"/>
    <property type="molecule type" value="Genomic_DNA"/>
</dbReference>
<dbReference type="InterPro" id="IPR018767">
    <property type="entry name" value="Brl1/Brr6_dom"/>
</dbReference>
<feature type="compositionally biased region" description="Pro residues" evidence="1">
    <location>
        <begin position="406"/>
        <end position="419"/>
    </location>
</feature>
<feature type="region of interest" description="Disordered" evidence="1">
    <location>
        <begin position="404"/>
        <end position="484"/>
    </location>
</feature>
<feature type="domain" description="Brl1/Brr6" evidence="3">
    <location>
        <begin position="264"/>
        <end position="397"/>
    </location>
</feature>
<dbReference type="OrthoDB" id="5961at2759"/>
<feature type="region of interest" description="Disordered" evidence="1">
    <location>
        <begin position="1"/>
        <end position="237"/>
    </location>
</feature>
<dbReference type="Proteomes" id="UP000053259">
    <property type="component" value="Unassembled WGS sequence"/>
</dbReference>
<dbReference type="PANTHER" id="PTHR28136">
    <property type="entry name" value="NUCLEUS EXPORT PROTEIN BRR6"/>
    <property type="match status" value="1"/>
</dbReference>
<gene>
    <name evidence="4" type="ORF">PV09_08585</name>
</gene>
<feature type="compositionally biased region" description="Low complexity" evidence="1">
    <location>
        <begin position="25"/>
        <end position="41"/>
    </location>
</feature>
<dbReference type="PANTHER" id="PTHR28136:SF1">
    <property type="entry name" value="NUCLEUS EXPORT PROTEIN BRL1"/>
    <property type="match status" value="1"/>
</dbReference>
<feature type="compositionally biased region" description="Basic and acidic residues" evidence="1">
    <location>
        <begin position="471"/>
        <end position="484"/>
    </location>
</feature>
<name>A0A0D2A0C8_9PEZI</name>
<keyword evidence="2" id="KW-0812">Transmembrane</keyword>
<reference evidence="4 5" key="1">
    <citation type="submission" date="2015-01" db="EMBL/GenBank/DDBJ databases">
        <title>The Genome Sequence of Ochroconis gallopava CBS43764.</title>
        <authorList>
            <consortium name="The Broad Institute Genomics Platform"/>
            <person name="Cuomo C."/>
            <person name="de Hoog S."/>
            <person name="Gorbushina A."/>
            <person name="Stielow B."/>
            <person name="Teixiera M."/>
            <person name="Abouelleil A."/>
            <person name="Chapman S.B."/>
            <person name="Priest M."/>
            <person name="Young S.K."/>
            <person name="Wortman J."/>
            <person name="Nusbaum C."/>
            <person name="Birren B."/>
        </authorList>
    </citation>
    <scope>NUCLEOTIDE SEQUENCE [LARGE SCALE GENOMIC DNA]</scope>
    <source>
        <strain evidence="4 5">CBS 43764</strain>
    </source>
</reference>
<dbReference type="Pfam" id="PF10104">
    <property type="entry name" value="Brr6_like_C_C"/>
    <property type="match status" value="1"/>
</dbReference>
<feature type="transmembrane region" description="Helical" evidence="2">
    <location>
        <begin position="266"/>
        <end position="288"/>
    </location>
</feature>
<dbReference type="VEuPathDB" id="FungiDB:PV09_08585"/>
<feature type="transmembrane region" description="Helical" evidence="2">
    <location>
        <begin position="374"/>
        <end position="396"/>
    </location>
</feature>
<dbReference type="GO" id="GO:0031965">
    <property type="term" value="C:nuclear membrane"/>
    <property type="evidence" value="ECO:0007669"/>
    <property type="project" value="InterPro"/>
</dbReference>
<feature type="compositionally biased region" description="Low complexity" evidence="1">
    <location>
        <begin position="457"/>
        <end position="466"/>
    </location>
</feature>
<feature type="compositionally biased region" description="Pro residues" evidence="1">
    <location>
        <begin position="441"/>
        <end position="453"/>
    </location>
</feature>
<keyword evidence="2" id="KW-1133">Transmembrane helix</keyword>
<dbReference type="InterPro" id="IPR040202">
    <property type="entry name" value="Brl1/Brr6"/>
</dbReference>
<dbReference type="GO" id="GO:0006998">
    <property type="term" value="P:nuclear envelope organization"/>
    <property type="evidence" value="ECO:0007669"/>
    <property type="project" value="InterPro"/>
</dbReference>
<proteinExistence type="predicted"/>
<organism evidence="4 5">
    <name type="scientific">Verruconis gallopava</name>
    <dbReference type="NCBI Taxonomy" id="253628"/>
    <lineage>
        <taxon>Eukaryota</taxon>
        <taxon>Fungi</taxon>
        <taxon>Dikarya</taxon>
        <taxon>Ascomycota</taxon>
        <taxon>Pezizomycotina</taxon>
        <taxon>Dothideomycetes</taxon>
        <taxon>Pleosporomycetidae</taxon>
        <taxon>Venturiales</taxon>
        <taxon>Sympoventuriaceae</taxon>
        <taxon>Verruconis</taxon>
    </lineage>
</organism>
<keyword evidence="5" id="KW-1185">Reference proteome</keyword>
<dbReference type="AlphaFoldDB" id="A0A0D2A0C8"/>
<dbReference type="InParanoid" id="A0A0D2A0C8"/>
<evidence type="ECO:0000313" key="4">
    <source>
        <dbReference type="EMBL" id="KIV99779.1"/>
    </source>
</evidence>
<evidence type="ECO:0000256" key="1">
    <source>
        <dbReference type="SAM" id="MobiDB-lite"/>
    </source>
</evidence>
<sequence>MAERNHYAQPMDFEYENKRGAVDPSSPFISSLQHSSSFSASQGDLGPTWRLQSEIDQRKTNSQKRPFAQYESPLKKTETPALRPPGAGQSVLFSQPQLDTNKKLPPKPSDAATLWTTPRKSSQLVDFSSGGETPDTENWKADSEATPETTPSMGLSKGFAKLFGSGSKKNGSKAKELISVSKGSPTAGKGEIKPYSQRLVGRVQKKREKEASKRRRLLREAVDSETEADTDVEQKKAKPAAKQGFDVGGFFHYLESHPHLPHVLSFYAQLALNVFLIFGIMYILYSFWSTIRSDVDKKAQEAMAEVLAEIAVCAKHWKDNQCERGTVLPALEAVCREWEKCMNKDHRSIGRARVSAHTFAEIFNSFIEPISWKAMGFTVVVLVFCFAITNATFSLFRRNTDAHPNPFNPSMPQVPPTPQRHPSWEMQPQYGFTPYSSQYGLPPPQWGQPPGLEPAPSQGSLGSQGSPRKVRGTESPKKQRQLEL</sequence>
<keyword evidence="2" id="KW-0472">Membrane</keyword>
<evidence type="ECO:0000259" key="3">
    <source>
        <dbReference type="SMART" id="SM01042"/>
    </source>
</evidence>